<keyword evidence="4" id="KW-1185">Reference proteome</keyword>
<evidence type="ECO:0000256" key="1">
    <source>
        <dbReference type="SAM" id="MobiDB-lite"/>
    </source>
</evidence>
<accession>A0A081B9M3</accession>
<feature type="region of interest" description="Disordered" evidence="1">
    <location>
        <begin position="1"/>
        <end position="28"/>
    </location>
</feature>
<dbReference type="InterPro" id="IPR019301">
    <property type="entry name" value="Flagellar_prot_FlgJ_N"/>
</dbReference>
<dbReference type="Proteomes" id="UP000028702">
    <property type="component" value="Unassembled WGS sequence"/>
</dbReference>
<dbReference type="STRING" id="1333998.M2A_1240"/>
<gene>
    <name evidence="3" type="ORF">M2A_1240</name>
</gene>
<evidence type="ECO:0000259" key="2">
    <source>
        <dbReference type="Pfam" id="PF10135"/>
    </source>
</evidence>
<protein>
    <submittedName>
        <fullName evidence="3">Conserved protein</fullName>
    </submittedName>
</protein>
<evidence type="ECO:0000313" key="4">
    <source>
        <dbReference type="Proteomes" id="UP000028702"/>
    </source>
</evidence>
<reference evidence="3 4" key="1">
    <citation type="submission" date="2014-07" db="EMBL/GenBank/DDBJ databases">
        <title>Tepidicaulis marinum gen. nov., sp. nov., a novel marine bacterium denitrifying nitrate to nitrous oxide strictly under microaerobic conditions.</title>
        <authorList>
            <person name="Takeuchi M."/>
            <person name="Yamagishi T."/>
            <person name="Kamagata Y."/>
            <person name="Oshima K."/>
            <person name="Hattori M."/>
            <person name="Katayama T."/>
            <person name="Hanada S."/>
            <person name="Tamaki H."/>
            <person name="Marumo K."/>
            <person name="Maeda H."/>
            <person name="Nedachi M."/>
            <person name="Iwasaki W."/>
            <person name="Suwa Y."/>
            <person name="Sakata S."/>
        </authorList>
    </citation>
    <scope>NUCLEOTIDE SEQUENCE [LARGE SCALE GENOMIC DNA]</scope>
    <source>
        <strain evidence="3 4">MA2</strain>
    </source>
</reference>
<dbReference type="Pfam" id="PF10135">
    <property type="entry name" value="Rod-binding"/>
    <property type="match status" value="1"/>
</dbReference>
<organism evidence="3 4">
    <name type="scientific">Tepidicaulis marinus</name>
    <dbReference type="NCBI Taxonomy" id="1333998"/>
    <lineage>
        <taxon>Bacteria</taxon>
        <taxon>Pseudomonadati</taxon>
        <taxon>Pseudomonadota</taxon>
        <taxon>Alphaproteobacteria</taxon>
        <taxon>Hyphomicrobiales</taxon>
        <taxon>Parvibaculaceae</taxon>
        <taxon>Tepidicaulis</taxon>
    </lineage>
</organism>
<proteinExistence type="predicted"/>
<dbReference type="RefSeq" id="WP_045444558.1">
    <property type="nucleotide sequence ID" value="NZ_BBIO01000005.1"/>
</dbReference>
<feature type="compositionally biased region" description="Polar residues" evidence="1">
    <location>
        <begin position="11"/>
        <end position="23"/>
    </location>
</feature>
<name>A0A081B9M3_9HYPH</name>
<dbReference type="AlphaFoldDB" id="A0A081B9M3"/>
<dbReference type="EMBL" id="BBIO01000005">
    <property type="protein sequence ID" value="GAK44741.1"/>
    <property type="molecule type" value="Genomic_DNA"/>
</dbReference>
<evidence type="ECO:0000313" key="3">
    <source>
        <dbReference type="EMBL" id="GAK44741.1"/>
    </source>
</evidence>
<feature type="domain" description="Flagellar protein FlgJ N-terminal" evidence="2">
    <location>
        <begin position="47"/>
        <end position="92"/>
    </location>
</feature>
<comment type="caution">
    <text evidence="3">The sequence shown here is derived from an EMBL/GenBank/DDBJ whole genome shotgun (WGS) entry which is preliminary data.</text>
</comment>
<dbReference type="eggNOG" id="COG3951">
    <property type="taxonomic scope" value="Bacteria"/>
</dbReference>
<sequence length="103" mass="11074">MELSGAFSAQLAAQSHEPSSLRTRNAEKAREVAQDFEAHVISAFAESMFAEIPTDGPFGGGHGESVFRSLLIQEYGKEMSQSGGIGIADNVFKEILKLQEASQ</sequence>